<evidence type="ECO:0000259" key="12">
    <source>
        <dbReference type="Pfam" id="PF17767"/>
    </source>
</evidence>
<dbReference type="GO" id="GO:0016757">
    <property type="term" value="F:glycosyltransferase activity"/>
    <property type="evidence" value="ECO:0007669"/>
    <property type="project" value="UniProtKB-KW"/>
</dbReference>
<keyword evidence="4" id="KW-0597">Phosphoprotein</keyword>
<keyword evidence="14" id="KW-1185">Reference proteome</keyword>
<gene>
    <name evidence="13" type="ORF">NCTC10437_04041</name>
</gene>
<evidence type="ECO:0000256" key="6">
    <source>
        <dbReference type="ARBA" id="ARBA00022642"/>
    </source>
</evidence>
<evidence type="ECO:0000256" key="4">
    <source>
        <dbReference type="ARBA" id="ARBA00022553"/>
    </source>
</evidence>
<reference evidence="13 14" key="1">
    <citation type="submission" date="2018-12" db="EMBL/GenBank/DDBJ databases">
        <authorList>
            <consortium name="Pathogen Informatics"/>
        </authorList>
    </citation>
    <scope>NUCLEOTIDE SEQUENCE [LARGE SCALE GENOMIC DNA]</scope>
    <source>
        <strain evidence="13 14">NCTC10437</strain>
    </source>
</reference>
<organism evidence="13 14">
    <name type="scientific">Mycolicibacterium aurum</name>
    <name type="common">Mycobacterium aurum</name>
    <dbReference type="NCBI Taxonomy" id="1791"/>
    <lineage>
        <taxon>Bacteria</taxon>
        <taxon>Bacillati</taxon>
        <taxon>Actinomycetota</taxon>
        <taxon>Actinomycetes</taxon>
        <taxon>Mycobacteriales</taxon>
        <taxon>Mycobacteriaceae</taxon>
        <taxon>Mycolicibacterium</taxon>
    </lineage>
</organism>
<dbReference type="PANTHER" id="PTHR11098">
    <property type="entry name" value="NICOTINATE PHOSPHORIBOSYLTRANSFERASE"/>
    <property type="match status" value="1"/>
</dbReference>
<comment type="pathway">
    <text evidence="1 9">Cofactor biosynthesis; NAD(+) biosynthesis; nicotinate D-ribonucleotide from nicotinate: step 1/1.</text>
</comment>
<dbReference type="STRING" id="1791.GCA_001049355_04516"/>
<keyword evidence="13" id="KW-0328">Glycosyltransferase</keyword>
<dbReference type="EC" id="6.3.4.21" evidence="3 9"/>
<dbReference type="OrthoDB" id="9770610at2"/>
<dbReference type="InterPro" id="IPR013785">
    <property type="entry name" value="Aldolase_TIM"/>
</dbReference>
<name>A0A3S5EJS5_MYCAU</name>
<dbReference type="InterPro" id="IPR041525">
    <property type="entry name" value="N/Namide_PRibTrfase"/>
</dbReference>
<dbReference type="UniPathway" id="UPA00253">
    <property type="reaction ID" value="UER00457"/>
</dbReference>
<dbReference type="InterPro" id="IPR036068">
    <property type="entry name" value="Nicotinate_pribotase-like_C"/>
</dbReference>
<evidence type="ECO:0000256" key="5">
    <source>
        <dbReference type="ARBA" id="ARBA00022598"/>
    </source>
</evidence>
<keyword evidence="7 9" id="KW-0808">Transferase</keyword>
<dbReference type="InterPro" id="IPR006405">
    <property type="entry name" value="Nic_PRibTrfase_pncB"/>
</dbReference>
<comment type="function">
    <text evidence="9">Catalyzes the first step in the biosynthesis of NAD from nicotinic acid, the ATP-dependent synthesis of beta-nicotinate D-ribonucleotide from nicotinate and 5-phospho-D-ribose 1-phosphate.</text>
</comment>
<evidence type="ECO:0000259" key="11">
    <source>
        <dbReference type="Pfam" id="PF04095"/>
    </source>
</evidence>
<evidence type="ECO:0000313" key="13">
    <source>
        <dbReference type="EMBL" id="VEG57038.1"/>
    </source>
</evidence>
<dbReference type="KEGG" id="mauu:NCTC10437_04041"/>
<comment type="PTM">
    <text evidence="9">Transiently phosphorylated on a His residue during the reaction cycle. Phosphorylation strongly increases the affinity for substrates and increases the rate of nicotinate D-ribonucleotide production. Dephosphorylation regenerates the low-affinity form of the enzyme, leading to product release.</text>
</comment>
<evidence type="ECO:0000256" key="2">
    <source>
        <dbReference type="ARBA" id="ARBA00010897"/>
    </source>
</evidence>
<evidence type="ECO:0000256" key="7">
    <source>
        <dbReference type="ARBA" id="ARBA00022679"/>
    </source>
</evidence>
<comment type="catalytic activity">
    <reaction evidence="8 9">
        <text>5-phospho-alpha-D-ribose 1-diphosphate + nicotinate + ATP + H2O = nicotinate beta-D-ribonucleotide + ADP + phosphate + diphosphate</text>
        <dbReference type="Rhea" id="RHEA:36163"/>
        <dbReference type="ChEBI" id="CHEBI:15377"/>
        <dbReference type="ChEBI" id="CHEBI:30616"/>
        <dbReference type="ChEBI" id="CHEBI:32544"/>
        <dbReference type="ChEBI" id="CHEBI:33019"/>
        <dbReference type="ChEBI" id="CHEBI:43474"/>
        <dbReference type="ChEBI" id="CHEBI:57502"/>
        <dbReference type="ChEBI" id="CHEBI:58017"/>
        <dbReference type="ChEBI" id="CHEBI:456216"/>
        <dbReference type="EC" id="6.3.4.21"/>
    </reaction>
</comment>
<evidence type="ECO:0000256" key="9">
    <source>
        <dbReference type="RuleBase" id="RU365100"/>
    </source>
</evidence>
<dbReference type="Pfam" id="PF04095">
    <property type="entry name" value="NAPRTase"/>
    <property type="match status" value="1"/>
</dbReference>
<dbReference type="Proteomes" id="UP000279306">
    <property type="component" value="Chromosome"/>
</dbReference>
<dbReference type="GO" id="GO:0005829">
    <property type="term" value="C:cytosol"/>
    <property type="evidence" value="ECO:0007669"/>
    <property type="project" value="TreeGrafter"/>
</dbReference>
<dbReference type="Gene3D" id="3.20.20.70">
    <property type="entry name" value="Aldolase class I"/>
    <property type="match status" value="1"/>
</dbReference>
<sequence>MGPEYRGRTHASNRYGYPVTPSSPEASPRPTPPSVALLTDKYEMTMLAAALRDGTAHRRATFEIFARRLPEGRRYGVTAGTARLVEALQAFRFDAAELRSLGNFLDADTLDYLAGYRFSGDVDGYGEGELYFPGSPVLSVHGTFGECVILETLALSIFNHDSAVASAAARMVSVAAGRPLIEMGSRRTHEHAAVAAARAAYLAGFAGSSNLEAERRHGVPALGTSAHAFTLLHTTDKAGESTSDWEKAAFSAQIEALGVDTTLLVDTYDIAAGVANAVEVAGPRLGAVRIDSGDLGVLARQVRDQLDRLGATATRIVVSGDLDEFAIAALRAEPVDSYGVGTSVVTGSGAPTAGMVYKLVEVDGIPVEKRSSHKESHGGRKQGTRLAKASGTIVEEVVHPSGQPPPTPADLVARPLTIPLMRNGAPVADLSLGTARDRVGDGLLSLPWDGLSLSKGDPAVPTRMIAPTRGRG</sequence>
<dbReference type="Gene3D" id="3.20.140.10">
    <property type="entry name" value="nicotinate phosphoribosyltransferase"/>
    <property type="match status" value="1"/>
</dbReference>
<dbReference type="PANTHER" id="PTHR11098:SF8">
    <property type="entry name" value="NICOTINATE PHOSPHORIBOSYLTRANSFERASE PNCB1"/>
    <property type="match status" value="1"/>
</dbReference>
<keyword evidence="5 9" id="KW-0436">Ligase</keyword>
<dbReference type="GO" id="GO:0034355">
    <property type="term" value="P:NAD+ biosynthetic process via the salvage pathway"/>
    <property type="evidence" value="ECO:0007669"/>
    <property type="project" value="TreeGrafter"/>
</dbReference>
<dbReference type="GO" id="GO:0004516">
    <property type="term" value="F:nicotinate phosphoribosyltransferase activity"/>
    <property type="evidence" value="ECO:0007669"/>
    <property type="project" value="UniProtKB-UniRule"/>
</dbReference>
<dbReference type="EMBL" id="LR134356">
    <property type="protein sequence ID" value="VEG57038.1"/>
    <property type="molecule type" value="Genomic_DNA"/>
</dbReference>
<dbReference type="NCBIfam" id="NF009131">
    <property type="entry name" value="PRK12484.1"/>
    <property type="match status" value="1"/>
</dbReference>
<comment type="similarity">
    <text evidence="2 9">Belongs to the NAPRTase family.</text>
</comment>
<dbReference type="SUPFAM" id="SSF54675">
    <property type="entry name" value="Nicotinate/Quinolinate PRTase N-terminal domain-like"/>
    <property type="match status" value="1"/>
</dbReference>
<proteinExistence type="inferred from homology"/>
<dbReference type="NCBIfam" id="TIGR01513">
    <property type="entry name" value="NAPRTase_put"/>
    <property type="match status" value="1"/>
</dbReference>
<feature type="domain" description="Nicotinate phosphoribosyltransferase N-terminal" evidence="12">
    <location>
        <begin position="37"/>
        <end position="159"/>
    </location>
</feature>
<protein>
    <recommendedName>
        <fullName evidence="3 9">Nicotinate phosphoribosyltransferase</fullName>
        <ecNumber evidence="3 9">6.3.4.21</ecNumber>
    </recommendedName>
</protein>
<evidence type="ECO:0000256" key="8">
    <source>
        <dbReference type="ARBA" id="ARBA00048668"/>
    </source>
</evidence>
<accession>A0A3S5EJS5</accession>
<evidence type="ECO:0000256" key="3">
    <source>
        <dbReference type="ARBA" id="ARBA00013236"/>
    </source>
</evidence>
<keyword evidence="6 9" id="KW-0662">Pyridine nucleotide biosynthesis</keyword>
<dbReference type="SUPFAM" id="SSF51690">
    <property type="entry name" value="Nicotinate/Quinolinate PRTase C-terminal domain-like"/>
    <property type="match status" value="1"/>
</dbReference>
<dbReference type="InterPro" id="IPR040727">
    <property type="entry name" value="NAPRTase_N"/>
</dbReference>
<dbReference type="Pfam" id="PF17767">
    <property type="entry name" value="NAPRTase_N"/>
    <property type="match status" value="1"/>
</dbReference>
<dbReference type="InterPro" id="IPR007229">
    <property type="entry name" value="Nic_PRibTrfase-Fam"/>
</dbReference>
<evidence type="ECO:0000313" key="14">
    <source>
        <dbReference type="Proteomes" id="UP000279306"/>
    </source>
</evidence>
<feature type="domain" description="Nicotinate/nicotinamide phosphoribosyltransferase" evidence="11">
    <location>
        <begin position="181"/>
        <end position="362"/>
    </location>
</feature>
<feature type="region of interest" description="Disordered" evidence="10">
    <location>
        <begin position="1"/>
        <end position="33"/>
    </location>
</feature>
<dbReference type="NCBIfam" id="NF006698">
    <property type="entry name" value="PRK09243.1-5"/>
    <property type="match status" value="1"/>
</dbReference>
<dbReference type="PIRSF" id="PIRSF000484">
    <property type="entry name" value="NAPRT"/>
    <property type="match status" value="1"/>
</dbReference>
<evidence type="ECO:0000256" key="10">
    <source>
        <dbReference type="SAM" id="MobiDB-lite"/>
    </source>
</evidence>
<evidence type="ECO:0000256" key="1">
    <source>
        <dbReference type="ARBA" id="ARBA00004952"/>
    </source>
</evidence>
<dbReference type="AlphaFoldDB" id="A0A3S5EJS5"/>